<dbReference type="SMART" id="SM00419">
    <property type="entry name" value="HTH_CRP"/>
    <property type="match status" value="1"/>
</dbReference>
<dbReference type="KEGG" id="msl:Msil_3744"/>
<dbReference type="AlphaFoldDB" id="B8EJD4"/>
<keyword evidence="1" id="KW-0805">Transcription regulation</keyword>
<dbReference type="Gene3D" id="2.60.120.10">
    <property type="entry name" value="Jelly Rolls"/>
    <property type="match status" value="1"/>
</dbReference>
<keyword evidence="3" id="KW-0804">Transcription</keyword>
<dbReference type="Gene3D" id="1.10.10.10">
    <property type="entry name" value="Winged helix-like DNA-binding domain superfamily/Winged helix DNA-binding domain"/>
    <property type="match status" value="1"/>
</dbReference>
<dbReference type="SUPFAM" id="SSF51206">
    <property type="entry name" value="cAMP-binding domain-like"/>
    <property type="match status" value="1"/>
</dbReference>
<dbReference type="RefSeq" id="WP_012592694.1">
    <property type="nucleotide sequence ID" value="NC_011666.1"/>
</dbReference>
<gene>
    <name evidence="5" type="ordered locus">Msil_3744</name>
</gene>
<dbReference type="InterPro" id="IPR014710">
    <property type="entry name" value="RmlC-like_jellyroll"/>
</dbReference>
<dbReference type="PANTHER" id="PTHR24567">
    <property type="entry name" value="CRP FAMILY TRANSCRIPTIONAL REGULATORY PROTEIN"/>
    <property type="match status" value="1"/>
</dbReference>
<reference evidence="5 6" key="1">
    <citation type="journal article" date="2010" name="J. Bacteriol.">
        <title>Complete genome sequence of the aerobic facultative methanotroph Methylocella silvestris BL2.</title>
        <authorList>
            <person name="Chen Y."/>
            <person name="Crombie A."/>
            <person name="Rahman M.T."/>
            <person name="Dedysh S.N."/>
            <person name="Liesack W."/>
            <person name="Stott M.B."/>
            <person name="Alam M."/>
            <person name="Theisen A.R."/>
            <person name="Murrell J.C."/>
            <person name="Dunfield P.F."/>
        </authorList>
    </citation>
    <scope>NUCLEOTIDE SEQUENCE [LARGE SCALE GENOMIC DNA]</scope>
    <source>
        <strain evidence="6">DSM 15510 / CIP 108128 / LMG 27833 / NCIMB 13906 / BL2</strain>
    </source>
</reference>
<dbReference type="PROSITE" id="PS51063">
    <property type="entry name" value="HTH_CRP_2"/>
    <property type="match status" value="1"/>
</dbReference>
<evidence type="ECO:0000313" key="5">
    <source>
        <dbReference type="EMBL" id="ACK52626.1"/>
    </source>
</evidence>
<dbReference type="InterPro" id="IPR018490">
    <property type="entry name" value="cNMP-bd_dom_sf"/>
</dbReference>
<evidence type="ECO:0000256" key="2">
    <source>
        <dbReference type="ARBA" id="ARBA00023125"/>
    </source>
</evidence>
<proteinExistence type="predicted"/>
<dbReference type="GO" id="GO:0003700">
    <property type="term" value="F:DNA-binding transcription factor activity"/>
    <property type="evidence" value="ECO:0007669"/>
    <property type="project" value="TreeGrafter"/>
</dbReference>
<dbReference type="eggNOG" id="COG0664">
    <property type="taxonomic scope" value="Bacteria"/>
</dbReference>
<dbReference type="PANTHER" id="PTHR24567:SF74">
    <property type="entry name" value="HTH-TYPE TRANSCRIPTIONAL REGULATOR ARCR"/>
    <property type="match status" value="1"/>
</dbReference>
<evidence type="ECO:0000313" key="6">
    <source>
        <dbReference type="Proteomes" id="UP000002257"/>
    </source>
</evidence>
<evidence type="ECO:0000256" key="1">
    <source>
        <dbReference type="ARBA" id="ARBA00023015"/>
    </source>
</evidence>
<evidence type="ECO:0000259" key="4">
    <source>
        <dbReference type="PROSITE" id="PS51063"/>
    </source>
</evidence>
<dbReference type="InterPro" id="IPR036390">
    <property type="entry name" value="WH_DNA-bd_sf"/>
</dbReference>
<accession>B8EJD4</accession>
<dbReference type="EMBL" id="CP001280">
    <property type="protein sequence ID" value="ACK52626.1"/>
    <property type="molecule type" value="Genomic_DNA"/>
</dbReference>
<protein>
    <submittedName>
        <fullName evidence="5">Cyclic nucleotide-binding protein</fullName>
    </submittedName>
</protein>
<name>B8EJD4_METSB</name>
<dbReference type="GO" id="GO:0003677">
    <property type="term" value="F:DNA binding"/>
    <property type="evidence" value="ECO:0007669"/>
    <property type="project" value="UniProtKB-KW"/>
</dbReference>
<dbReference type="Proteomes" id="UP000002257">
    <property type="component" value="Chromosome"/>
</dbReference>
<dbReference type="InterPro" id="IPR000595">
    <property type="entry name" value="cNMP-bd_dom"/>
</dbReference>
<organism evidence="5 6">
    <name type="scientific">Methylocella silvestris (strain DSM 15510 / CIP 108128 / LMG 27833 / NCIMB 13906 / BL2)</name>
    <dbReference type="NCBI Taxonomy" id="395965"/>
    <lineage>
        <taxon>Bacteria</taxon>
        <taxon>Pseudomonadati</taxon>
        <taxon>Pseudomonadota</taxon>
        <taxon>Alphaproteobacteria</taxon>
        <taxon>Hyphomicrobiales</taxon>
        <taxon>Beijerinckiaceae</taxon>
        <taxon>Methylocella</taxon>
    </lineage>
</organism>
<dbReference type="InterPro" id="IPR036388">
    <property type="entry name" value="WH-like_DNA-bd_sf"/>
</dbReference>
<dbReference type="HOGENOM" id="CLU_077340_0_0_5"/>
<dbReference type="GO" id="GO:0005829">
    <property type="term" value="C:cytosol"/>
    <property type="evidence" value="ECO:0007669"/>
    <property type="project" value="TreeGrafter"/>
</dbReference>
<keyword evidence="2" id="KW-0238">DNA-binding</keyword>
<keyword evidence="6" id="KW-1185">Reference proteome</keyword>
<dbReference type="Pfam" id="PF13545">
    <property type="entry name" value="HTH_Crp_2"/>
    <property type="match status" value="1"/>
</dbReference>
<dbReference type="InterPro" id="IPR012318">
    <property type="entry name" value="HTH_CRP"/>
</dbReference>
<dbReference type="SUPFAM" id="SSF46785">
    <property type="entry name" value="Winged helix' DNA-binding domain"/>
    <property type="match status" value="1"/>
</dbReference>
<evidence type="ECO:0000256" key="3">
    <source>
        <dbReference type="ARBA" id="ARBA00023163"/>
    </source>
</evidence>
<dbReference type="InterPro" id="IPR050397">
    <property type="entry name" value="Env_Response_Regulators"/>
</dbReference>
<feature type="domain" description="HTH crp-type" evidence="4">
    <location>
        <begin position="144"/>
        <end position="210"/>
    </location>
</feature>
<sequence length="247" mass="27060">MPFSNSPNHFLASLSSKDGELLRTHLRPMKLPLGVIFYRAEDIIDRVYFPSSGVVSLIVGVSSGQFVEAGMFGRNSVIGASALLDGSVALNQAIGQAEGSGMVGERSALKGLVDRSETLRKLLAAYEQAIFAHVQQVAACNTVHELEARLCRWLLQVRDLIQSDSLPLTQEFLSEMLGVQRSSVTLVARSLQSAGLISYRRGHIQILDLEGLREATCECYNAINSHYQRLTGWTPELNKPPSTRECA</sequence>
<dbReference type="CDD" id="cd00038">
    <property type="entry name" value="CAP_ED"/>
    <property type="match status" value="1"/>
</dbReference>